<proteinExistence type="predicted"/>
<dbReference type="EMBL" id="AACB03000005">
    <property type="protein sequence ID" value="KAE8301813.1"/>
    <property type="molecule type" value="Genomic_DNA"/>
</dbReference>
<protein>
    <submittedName>
        <fullName evidence="5">Helicase-related protein</fullName>
    </submittedName>
</protein>
<organism evidence="5 6">
    <name type="scientific">Giardia intestinalis (strain ATCC 50803 / WB clone C6)</name>
    <name type="common">Giardia lamblia</name>
    <dbReference type="NCBI Taxonomy" id="184922"/>
    <lineage>
        <taxon>Eukaryota</taxon>
        <taxon>Metamonada</taxon>
        <taxon>Diplomonadida</taxon>
        <taxon>Hexamitidae</taxon>
        <taxon>Giardiinae</taxon>
        <taxon>Giardia</taxon>
    </lineage>
</organism>
<dbReference type="PANTHER" id="PTHR11274:SF0">
    <property type="entry name" value="GENERAL TRANSCRIPTION AND DNA REPAIR FACTOR IIH HELICASE SUBUNIT XPB"/>
    <property type="match status" value="1"/>
</dbReference>
<keyword evidence="4" id="KW-0067">ATP-binding</keyword>
<dbReference type="RefSeq" id="XP_001709106.1">
    <property type="nucleotide sequence ID" value="XM_001709054.1"/>
</dbReference>
<dbReference type="GO" id="GO:0097550">
    <property type="term" value="C:transcription preinitiation complex"/>
    <property type="evidence" value="ECO:0000318"/>
    <property type="project" value="GO_Central"/>
</dbReference>
<keyword evidence="1" id="KW-0547">Nucleotide-binding</keyword>
<dbReference type="GO" id="GO:0000112">
    <property type="term" value="C:nucleotide-excision repair factor 3 complex"/>
    <property type="evidence" value="ECO:0000318"/>
    <property type="project" value="GO_Central"/>
</dbReference>
<gene>
    <name evidence="5" type="ORF">GL50803_005910</name>
</gene>
<evidence type="ECO:0000256" key="3">
    <source>
        <dbReference type="ARBA" id="ARBA00022806"/>
    </source>
</evidence>
<name>A8B707_GIAIC</name>
<dbReference type="InterPro" id="IPR001650">
    <property type="entry name" value="Helicase_C-like"/>
</dbReference>
<dbReference type="STRING" id="184922.A8B707"/>
<reference evidence="5 6" key="1">
    <citation type="journal article" date="2007" name="Science">
        <title>Genomic minimalism in the early diverging intestinal parasite Giardia lamblia.</title>
        <authorList>
            <person name="Morrison H.G."/>
            <person name="McArthur A.G."/>
            <person name="Gillin F.D."/>
            <person name="Aley S.B."/>
            <person name="Adam R.D."/>
            <person name="Olsen G.J."/>
            <person name="Best A.A."/>
            <person name="Cande W.Z."/>
            <person name="Chen F."/>
            <person name="Cipriano M.J."/>
            <person name="Davids B.J."/>
            <person name="Dawson S.C."/>
            <person name="Elmendorf H.G."/>
            <person name="Hehl A.B."/>
            <person name="Holder M.E."/>
            <person name="Huse S.M."/>
            <person name="Kim U.U."/>
            <person name="Lasek-Nesselquist E."/>
            <person name="Manning G."/>
            <person name="Nigam A."/>
            <person name="Nixon J.E."/>
            <person name="Palm D."/>
            <person name="Passamaneck N.E."/>
            <person name="Prabhu A."/>
            <person name="Reich C.I."/>
            <person name="Reiner D.S."/>
            <person name="Samuelson J."/>
            <person name="Svard S.G."/>
            <person name="Sogin M.L."/>
        </authorList>
    </citation>
    <scope>NUCLEOTIDE SEQUENCE [LARGE SCALE GENOMIC DNA]</scope>
    <source>
        <strain evidence="5 6">WB C6</strain>
    </source>
</reference>
<dbReference type="PANTHER" id="PTHR11274">
    <property type="entry name" value="RAD25/XP-B DNA REPAIR HELICASE"/>
    <property type="match status" value="1"/>
</dbReference>
<evidence type="ECO:0000256" key="2">
    <source>
        <dbReference type="ARBA" id="ARBA00022801"/>
    </source>
</evidence>
<dbReference type="InterPro" id="IPR014001">
    <property type="entry name" value="Helicase_ATP-bd"/>
</dbReference>
<keyword evidence="6" id="KW-1185">Reference proteome</keyword>
<evidence type="ECO:0000313" key="5">
    <source>
        <dbReference type="EMBL" id="KAE8301813.1"/>
    </source>
</evidence>
<dbReference type="PROSITE" id="PS51192">
    <property type="entry name" value="HELICASE_ATP_BIND_1"/>
    <property type="match status" value="1"/>
</dbReference>
<dbReference type="GO" id="GO:0006367">
    <property type="term" value="P:transcription initiation at RNA polymerase II promoter"/>
    <property type="evidence" value="ECO:0000318"/>
    <property type="project" value="GO_Central"/>
</dbReference>
<dbReference type="InterPro" id="IPR006935">
    <property type="entry name" value="Helicase/UvrB_N"/>
</dbReference>
<dbReference type="HOGENOM" id="CLU_458896_0_0_1"/>
<dbReference type="VEuPathDB" id="GiardiaDB:GL50803_5910"/>
<dbReference type="GO" id="GO:0016787">
    <property type="term" value="F:hydrolase activity"/>
    <property type="evidence" value="ECO:0007669"/>
    <property type="project" value="UniProtKB-KW"/>
</dbReference>
<dbReference type="KEGG" id="gla:GL50803_005910"/>
<dbReference type="GO" id="GO:0005524">
    <property type="term" value="F:ATP binding"/>
    <property type="evidence" value="ECO:0007669"/>
    <property type="project" value="UniProtKB-KW"/>
</dbReference>
<dbReference type="FunFam" id="3.40.50.300:FF:005490">
    <property type="entry name" value="Type III restriction enzyme, res subunit"/>
    <property type="match status" value="1"/>
</dbReference>
<dbReference type="Gene3D" id="3.40.50.300">
    <property type="entry name" value="P-loop containing nucleotide triphosphate hydrolases"/>
    <property type="match status" value="2"/>
</dbReference>
<dbReference type="AlphaFoldDB" id="A8B707"/>
<dbReference type="Proteomes" id="UP000001548">
    <property type="component" value="Unassembled WGS sequence"/>
</dbReference>
<dbReference type="GO" id="GO:0003677">
    <property type="term" value="F:DNA binding"/>
    <property type="evidence" value="ECO:0007669"/>
    <property type="project" value="InterPro"/>
</dbReference>
<dbReference type="OMA" id="FPQVEYY"/>
<dbReference type="GO" id="GO:0005675">
    <property type="term" value="C:transcription factor TFIIH holo complex"/>
    <property type="evidence" value="ECO:0000318"/>
    <property type="project" value="GO_Central"/>
</dbReference>
<comment type="caution">
    <text evidence="5">The sequence shown here is derived from an EMBL/GenBank/DDBJ whole genome shotgun (WGS) entry which is preliminary data.</text>
</comment>
<dbReference type="InterPro" id="IPR027417">
    <property type="entry name" value="P-loop_NTPase"/>
</dbReference>
<dbReference type="SUPFAM" id="SSF52540">
    <property type="entry name" value="P-loop containing nucleoside triphosphate hydrolases"/>
    <property type="match status" value="1"/>
</dbReference>
<evidence type="ECO:0000313" key="6">
    <source>
        <dbReference type="Proteomes" id="UP000001548"/>
    </source>
</evidence>
<keyword evidence="2" id="KW-0378">Hydrolase</keyword>
<dbReference type="Pfam" id="PF00271">
    <property type="entry name" value="Helicase_C"/>
    <property type="match status" value="1"/>
</dbReference>
<dbReference type="InterPro" id="IPR050615">
    <property type="entry name" value="ATP-dep_DNA_Helicase"/>
</dbReference>
<dbReference type="GO" id="GO:0043138">
    <property type="term" value="F:3'-5' DNA helicase activity"/>
    <property type="evidence" value="ECO:0000318"/>
    <property type="project" value="GO_Central"/>
</dbReference>
<keyword evidence="3 5" id="KW-0347">Helicase</keyword>
<accession>A8B707</accession>
<dbReference type="Pfam" id="PF04851">
    <property type="entry name" value="ResIII"/>
    <property type="match status" value="1"/>
</dbReference>
<sequence length="595" mass="67743">MKSINLDDIKDLLKKAPAERLILFFKRQSEWADSRAPPPLKRDTPQCQVDPSTSLELVKAALPHYRAAMRELGIDEVDIMAYLARYDGASSIPPMEEVLEGFYNENRLIRSEYKPLDLQAITPVDALFQCYNGLPTPNGLQRAILSHIVDNISTRVRHGYPLKGLIVLATGLGKTYLSIFLLDRFLCSIYGSFRHFLTTEQGVVLFVVNSTVIKDQAFMRYKAYFSRLADPGTDVESLFLKIEPGTDSVRLEQALLRARLVFVLFQSLHTLQKYPHIFNRIYYIIVDEVHHIIAPKYCSSISLLTSHPKLRLLVGLTATLVHRDDPTADRIKQIFDNNLFVDLPWTTAKSLQFFPQVEYYEYGHGSYQTLVAGLRNKTASVQNFLTAIRKSLERGVTTAGEAVVDDIIRFIAHKKCKRSIIFFGSITDLNSFYSLSKNATDKLCRQSEQGDIEFFPIHYQIKKQVLADRFARFCSPPSETDRFVLLTVGMATEGFDFQFIDMVVMLRRTESERIFVQQLGRGLRKYPGKDVVYVLDYVYGLRNRWARCAAAATADLDALREDILSFWPVTTLAPPYLPLQGVHTSQDTDSISVLD</sequence>
<dbReference type="GeneID" id="5702024"/>
<evidence type="ECO:0000256" key="4">
    <source>
        <dbReference type="ARBA" id="ARBA00022840"/>
    </source>
</evidence>
<dbReference type="SMART" id="SM00487">
    <property type="entry name" value="DEXDc"/>
    <property type="match status" value="1"/>
</dbReference>
<evidence type="ECO:0000256" key="1">
    <source>
        <dbReference type="ARBA" id="ARBA00022741"/>
    </source>
</evidence>